<dbReference type="EMBL" id="BAAAPU010000007">
    <property type="protein sequence ID" value="GAA1980055.1"/>
    <property type="molecule type" value="Genomic_DNA"/>
</dbReference>
<comment type="caution">
    <text evidence="2">The sequence shown here is derived from an EMBL/GenBank/DDBJ whole genome shotgun (WGS) entry which is preliminary data.</text>
</comment>
<feature type="compositionally biased region" description="Basic and acidic residues" evidence="1">
    <location>
        <begin position="1"/>
        <end position="11"/>
    </location>
</feature>
<reference evidence="2 3" key="1">
    <citation type="journal article" date="2019" name="Int. J. Syst. Evol. Microbiol.">
        <title>The Global Catalogue of Microorganisms (GCM) 10K type strain sequencing project: providing services to taxonomists for standard genome sequencing and annotation.</title>
        <authorList>
            <consortium name="The Broad Institute Genomics Platform"/>
            <consortium name="The Broad Institute Genome Sequencing Center for Infectious Disease"/>
            <person name="Wu L."/>
            <person name="Ma J."/>
        </authorList>
    </citation>
    <scope>NUCLEOTIDE SEQUENCE [LARGE SCALE GENOMIC DNA]</scope>
    <source>
        <strain evidence="2 3">JCM 15628</strain>
    </source>
</reference>
<accession>A0ABN2S4D8</accession>
<keyword evidence="3" id="KW-1185">Reference proteome</keyword>
<sequence length="101" mass="11434">MSELTDGRQEEVPDDVLTELAERLGERPATSGHPEGTGPWRSHLVGVCMGWDNYYTLCENCLHRDGPFLDPFEAEQAVLQHQWLTRQPEQGDTFRGFDGCV</sequence>
<protein>
    <submittedName>
        <fullName evidence="2">Uncharacterized protein</fullName>
    </submittedName>
</protein>
<organism evidence="2 3">
    <name type="scientific">Terrabacter lapilli</name>
    <dbReference type="NCBI Taxonomy" id="436231"/>
    <lineage>
        <taxon>Bacteria</taxon>
        <taxon>Bacillati</taxon>
        <taxon>Actinomycetota</taxon>
        <taxon>Actinomycetes</taxon>
        <taxon>Micrococcales</taxon>
        <taxon>Intrasporangiaceae</taxon>
        <taxon>Terrabacter</taxon>
    </lineage>
</organism>
<feature type="region of interest" description="Disordered" evidence="1">
    <location>
        <begin position="1"/>
        <end position="40"/>
    </location>
</feature>
<name>A0ABN2S4D8_9MICO</name>
<evidence type="ECO:0000313" key="2">
    <source>
        <dbReference type="EMBL" id="GAA1980055.1"/>
    </source>
</evidence>
<proteinExistence type="predicted"/>
<evidence type="ECO:0000313" key="3">
    <source>
        <dbReference type="Proteomes" id="UP001500013"/>
    </source>
</evidence>
<evidence type="ECO:0000256" key="1">
    <source>
        <dbReference type="SAM" id="MobiDB-lite"/>
    </source>
</evidence>
<gene>
    <name evidence="2" type="ORF">GCM10009817_20920</name>
</gene>
<dbReference type="Proteomes" id="UP001500013">
    <property type="component" value="Unassembled WGS sequence"/>
</dbReference>
<dbReference type="RefSeq" id="WP_344061589.1">
    <property type="nucleotide sequence ID" value="NZ_BAAAPU010000007.1"/>
</dbReference>